<keyword evidence="5" id="KW-1185">Reference proteome</keyword>
<gene>
    <name evidence="4" type="ORF">AMSG_06167</name>
</gene>
<evidence type="ECO:0000256" key="1">
    <source>
        <dbReference type="ARBA" id="ARBA00006588"/>
    </source>
</evidence>
<dbReference type="OMA" id="REWIVCE"/>
<evidence type="ECO:0000313" key="4">
    <source>
        <dbReference type="EMBL" id="KNC49873.1"/>
    </source>
</evidence>
<protein>
    <submittedName>
        <fullName evidence="4">UPF0415 protein C7orf25</fullName>
    </submittedName>
</protein>
<feature type="domain" description="DUF1308" evidence="2">
    <location>
        <begin position="330"/>
        <end position="488"/>
    </location>
</feature>
<proteinExistence type="inferred from homology"/>
<dbReference type="GeneID" id="25565398"/>
<dbReference type="STRING" id="461836.A0A0L0DEX7"/>
<dbReference type="OrthoDB" id="441890at2759"/>
<dbReference type="eggNOG" id="KOG4529">
    <property type="taxonomic scope" value="Eukaryota"/>
</dbReference>
<evidence type="ECO:0000313" key="5">
    <source>
        <dbReference type="Proteomes" id="UP000054408"/>
    </source>
</evidence>
<dbReference type="EMBL" id="GL349458">
    <property type="protein sequence ID" value="KNC49873.1"/>
    <property type="molecule type" value="Genomic_DNA"/>
</dbReference>
<evidence type="ECO:0000259" key="3">
    <source>
        <dbReference type="Pfam" id="PF18474"/>
    </source>
</evidence>
<sequence length="503" mass="53448">MEGDGSEDPEELRAQVEVLQSLLDRSLEVVEAMLGEAEVAAAKGRRRGGEVSRPRDARDLAHSLVSFRKRLRAEEGMLDRLRTGLIPLTANRVKSSNLHALSAILATARKLDGLVRLGGSFKYGAKAKVYVDAVVKTHSAVEWLKVKVTPPVPFHNMYAGHGRASSSSMIDQARHLLDAAAEHPHGFTIPAVVYVFVGGVSISVAADLEALGIVVRGERVDLGPLDGVAHAAAPSPFICPSTLASFGLLDSPAGPLVSAPATTVTEAELADLMAGGKIIEDAQGNRYVVETIEEYEYEYDEYDEPEGNDNGDVVGAAASTPPADSSAEMLNLDVSAILAYVSDLCQPGGAETEFDDPLIAKQAASERQQRQLPLMERMMAGKRLVVCETALASLQAILDTVAGPGERARAEALLANVAIVPDELSERMASLRPTLRIKPRARVVFGVGDALGVPTLTANNGFVRAAAQQGYNFKAIVIMARALTESRRLEQAGLTPDLDTGCA</sequence>
<dbReference type="InterPro" id="IPR010733">
    <property type="entry name" value="DUF1308"/>
</dbReference>
<reference evidence="4 5" key="1">
    <citation type="submission" date="2010-05" db="EMBL/GenBank/DDBJ databases">
        <title>The Genome Sequence of Thecamonas trahens ATCC 50062.</title>
        <authorList>
            <consortium name="The Broad Institute Genome Sequencing Platform"/>
            <person name="Russ C."/>
            <person name="Cuomo C."/>
            <person name="Shea T."/>
            <person name="Young S.K."/>
            <person name="Zeng Q."/>
            <person name="Koehrsen M."/>
            <person name="Haas B."/>
            <person name="Borodovsky M."/>
            <person name="Guigo R."/>
            <person name="Alvarado L."/>
            <person name="Berlin A."/>
            <person name="Bochicchio J."/>
            <person name="Borenstein D."/>
            <person name="Chapman S."/>
            <person name="Chen Z."/>
            <person name="Freedman E."/>
            <person name="Gellesch M."/>
            <person name="Goldberg J."/>
            <person name="Griggs A."/>
            <person name="Gujja S."/>
            <person name="Heilman E."/>
            <person name="Heiman D."/>
            <person name="Hepburn T."/>
            <person name="Howarth C."/>
            <person name="Jen D."/>
            <person name="Larson L."/>
            <person name="Mehta T."/>
            <person name="Park D."/>
            <person name="Pearson M."/>
            <person name="Roberts A."/>
            <person name="Saif S."/>
            <person name="Shenoy N."/>
            <person name="Sisk P."/>
            <person name="Stolte C."/>
            <person name="Sykes S."/>
            <person name="Thomson T."/>
            <person name="Walk T."/>
            <person name="White J."/>
            <person name="Yandava C."/>
            <person name="Burger G."/>
            <person name="Gray M.W."/>
            <person name="Holland P.W.H."/>
            <person name="King N."/>
            <person name="Lang F.B.F."/>
            <person name="Roger A.J."/>
            <person name="Ruiz-Trillo I."/>
            <person name="Lander E."/>
            <person name="Nusbaum C."/>
        </authorList>
    </citation>
    <scope>NUCLEOTIDE SEQUENCE [LARGE SCALE GENOMIC DNA]</scope>
    <source>
        <strain evidence="4 5">ATCC 50062</strain>
    </source>
</reference>
<organism evidence="4 5">
    <name type="scientific">Thecamonas trahens ATCC 50062</name>
    <dbReference type="NCBI Taxonomy" id="461836"/>
    <lineage>
        <taxon>Eukaryota</taxon>
        <taxon>Apusozoa</taxon>
        <taxon>Apusomonadida</taxon>
        <taxon>Apusomonadidae</taxon>
        <taxon>Thecamonas</taxon>
    </lineage>
</organism>
<dbReference type="PANTHER" id="PTHR13379">
    <property type="entry name" value="UNCHARACTERIZED DUF1308"/>
    <property type="match status" value="1"/>
</dbReference>
<dbReference type="Pfam" id="PF07000">
    <property type="entry name" value="DUF1308"/>
    <property type="match status" value="1"/>
</dbReference>
<dbReference type="Proteomes" id="UP000054408">
    <property type="component" value="Unassembled WGS sequence"/>
</dbReference>
<feature type="domain" description="DUF5614" evidence="3">
    <location>
        <begin position="68"/>
        <end position="221"/>
    </location>
</feature>
<accession>A0A0L0DEX7</accession>
<dbReference type="PANTHER" id="PTHR13379:SF0">
    <property type="entry name" value="UPF0415 PROTEIN C7ORF25"/>
    <property type="match status" value="1"/>
</dbReference>
<name>A0A0L0DEX7_THETB</name>
<comment type="similarity">
    <text evidence="1">Belongs to the UPF0415 family.</text>
</comment>
<dbReference type="RefSeq" id="XP_013757357.1">
    <property type="nucleotide sequence ID" value="XM_013901903.1"/>
</dbReference>
<evidence type="ECO:0000259" key="2">
    <source>
        <dbReference type="Pfam" id="PF07000"/>
    </source>
</evidence>
<dbReference type="InterPro" id="IPR041076">
    <property type="entry name" value="DUF5614"/>
</dbReference>
<dbReference type="AlphaFoldDB" id="A0A0L0DEX7"/>
<dbReference type="Pfam" id="PF18474">
    <property type="entry name" value="DUF5614"/>
    <property type="match status" value="1"/>
</dbReference>